<feature type="transmembrane region" description="Helical" evidence="7">
    <location>
        <begin position="654"/>
        <end position="672"/>
    </location>
</feature>
<dbReference type="InterPro" id="IPR032880">
    <property type="entry name" value="CSC1/OSCA1-like_N"/>
</dbReference>
<evidence type="ECO:0000259" key="8">
    <source>
        <dbReference type="Pfam" id="PF02714"/>
    </source>
</evidence>
<feature type="transmembrane region" description="Helical" evidence="7">
    <location>
        <begin position="563"/>
        <end position="582"/>
    </location>
</feature>
<feature type="domain" description="10TM putative phosphate transporter extracellular tail" evidence="9">
    <location>
        <begin position="780"/>
        <end position="868"/>
    </location>
</feature>
<evidence type="ECO:0000256" key="6">
    <source>
        <dbReference type="ARBA" id="ARBA00023136"/>
    </source>
</evidence>
<sequence>MAVAKSSQSTSTVVSTLVANIVLFGIFVTCFILLRLKFKRIYSPKSSFNLVPEEKKPEPLPKDPFRWIFIVLTKPESFILQQAGLDGYFFLRYLKMFGYLFAFGLLTWIILLPVNATNGFRLDGFDQLSIANVKHEQRYYAHVFIGWIWYGAIIYVIYRELFFYNSLKNVVLSTPKYAMSLPSRTVIFQCVPDPLLDGKQIFKIFNGVKRIYVSRTSKQLEDAVNTRAAMVNRLEIAENKLLKLAVKNKIKAEKKGKTLEPADEISAYVPEKKRPRFRANGFFSSKVDTIRYCQEQIPILDAKVKGLQKKFRHSQPNNSLFVEFYDQYHAQLAYQSIVHHNPLRMTPAYIGVAPGDIQWRNLRIFWWERLTRRALAFAAIVAVIIFWAVPVAFIGVISNFNYLTNKLPWLRWIERLPKQLLGIVTGILPTAMLSILNMLLPMYIRAMAKVAGAVSYQSIELYTQSAYFGFLIVNGFLVTALASSATATVTQIIEEPTSALNILAAKLPLSSNFYISYITLQGMTIAGGSLFQVVGLFLYYILGYILDNTVRKKWNRFSGLGTVAWGTVFPLFTQLATITLAYSMISPLIIAFALIAFALIYIAYCHNLLYCFVEGPDTRGQHYPRALFQTFAGIYLGQLVLLAIFAVGKGWGPIVLQVVAVIATIFIHINLYQSFSHLLQVVPMDAMRALDGVSQTCSFKGESEFKQRVIEKKRHDKDPRFEKKYVAEQQEEEEIKQRVLDTVRQYDPETDISTSNISVVPLLADRDMKATKSDHFLVRFIRPDVFLNFRHVKKLIPATYHVEPEVTDDKHAYDAPAISAKCPGVWIPRDPMGLADIEVKQLSSVVDISDANAGFDEKGKIQYLGEPPN</sequence>
<keyword evidence="5 7" id="KW-1133">Transmembrane helix</keyword>
<proteinExistence type="inferred from homology"/>
<dbReference type="Proteomes" id="UP001204833">
    <property type="component" value="Unassembled WGS sequence"/>
</dbReference>
<keyword evidence="3" id="KW-0813">Transport</keyword>
<evidence type="ECO:0000259" key="9">
    <source>
        <dbReference type="Pfam" id="PF12621"/>
    </source>
</evidence>
<comment type="subcellular location">
    <subcellularLocation>
        <location evidence="1">Membrane</location>
        <topology evidence="1">Multi-pass membrane protein</topology>
    </subcellularLocation>
</comment>
<dbReference type="Pfam" id="PF14703">
    <property type="entry name" value="PHM7_cyt"/>
    <property type="match status" value="1"/>
</dbReference>
<dbReference type="GO" id="GO:0005227">
    <property type="term" value="F:calcium-activated cation channel activity"/>
    <property type="evidence" value="ECO:0007669"/>
    <property type="project" value="InterPro"/>
</dbReference>
<feature type="transmembrane region" description="Helical" evidence="7">
    <location>
        <begin position="625"/>
        <end position="648"/>
    </location>
</feature>
<organism evidence="12 13">
    <name type="scientific">Candida theae</name>
    <dbReference type="NCBI Taxonomy" id="1198502"/>
    <lineage>
        <taxon>Eukaryota</taxon>
        <taxon>Fungi</taxon>
        <taxon>Dikarya</taxon>
        <taxon>Ascomycota</taxon>
        <taxon>Saccharomycotina</taxon>
        <taxon>Pichiomycetes</taxon>
        <taxon>Debaryomycetaceae</taxon>
        <taxon>Candida/Lodderomyces clade</taxon>
        <taxon>Candida</taxon>
    </lineage>
</organism>
<feature type="transmembrane region" description="Helical" evidence="7">
    <location>
        <begin position="588"/>
        <end position="613"/>
    </location>
</feature>
<reference evidence="12 13" key="1">
    <citation type="journal article" date="2022" name="DNA Res.">
        <title>Genome analysis of five recently described species of the CUG-Ser clade uncovers Candida theae as a new hybrid lineage with pathogenic potential in the Candida parapsilosis species complex.</title>
        <authorList>
            <person name="Mixao V."/>
            <person name="Del Olmo V."/>
            <person name="Hegedusova E."/>
            <person name="Saus E."/>
            <person name="Pryszcz L."/>
            <person name="Cillingova A."/>
            <person name="Nosek J."/>
            <person name="Gabaldon T."/>
        </authorList>
    </citation>
    <scope>NUCLEOTIDE SEQUENCE [LARGE SCALE GENOMIC DNA]</scope>
    <source>
        <strain evidence="12 13">CBS 12239</strain>
    </source>
</reference>
<evidence type="ECO:0000256" key="7">
    <source>
        <dbReference type="SAM" id="Phobius"/>
    </source>
</evidence>
<comment type="similarity">
    <text evidence="2">Belongs to the CSC1 (TC 1.A.17) family.</text>
</comment>
<dbReference type="AlphaFoldDB" id="A0AAD5BDF0"/>
<feature type="transmembrane region" description="Helical" evidence="7">
    <location>
        <begin position="12"/>
        <end position="34"/>
    </location>
</feature>
<feature type="transmembrane region" description="Helical" evidence="7">
    <location>
        <begin position="139"/>
        <end position="158"/>
    </location>
</feature>
<dbReference type="InterPro" id="IPR003864">
    <property type="entry name" value="CSC1/OSCA1-like_7TM"/>
</dbReference>
<feature type="transmembrane region" description="Helical" evidence="7">
    <location>
        <begin position="374"/>
        <end position="400"/>
    </location>
</feature>
<keyword evidence="13" id="KW-1185">Reference proteome</keyword>
<dbReference type="GO" id="GO:0005886">
    <property type="term" value="C:plasma membrane"/>
    <property type="evidence" value="ECO:0007669"/>
    <property type="project" value="TreeGrafter"/>
</dbReference>
<gene>
    <name evidence="12" type="ORF">KGF57_003618</name>
</gene>
<keyword evidence="4 7" id="KW-0812">Transmembrane</keyword>
<evidence type="ECO:0000256" key="2">
    <source>
        <dbReference type="ARBA" id="ARBA00007779"/>
    </source>
</evidence>
<evidence type="ECO:0000313" key="12">
    <source>
        <dbReference type="EMBL" id="KAI5955486.1"/>
    </source>
</evidence>
<dbReference type="EMBL" id="JAIHNG010000130">
    <property type="protein sequence ID" value="KAI5955486.1"/>
    <property type="molecule type" value="Genomic_DNA"/>
</dbReference>
<name>A0AAD5BDF0_9ASCO</name>
<dbReference type="InterPro" id="IPR027815">
    <property type="entry name" value="CSC1/OSCA1-like_cyt"/>
</dbReference>
<feature type="transmembrane region" description="Helical" evidence="7">
    <location>
        <begin position="97"/>
        <end position="116"/>
    </location>
</feature>
<dbReference type="InterPro" id="IPR045122">
    <property type="entry name" value="Csc1-like"/>
</dbReference>
<dbReference type="Pfam" id="PF13967">
    <property type="entry name" value="RSN1_TM"/>
    <property type="match status" value="1"/>
</dbReference>
<dbReference type="GeneID" id="76151676"/>
<feature type="domain" description="CSC1/OSCA1-like 7TM region" evidence="8">
    <location>
        <begin position="372"/>
        <end position="645"/>
    </location>
</feature>
<evidence type="ECO:0000256" key="5">
    <source>
        <dbReference type="ARBA" id="ARBA00022989"/>
    </source>
</evidence>
<evidence type="ECO:0000259" key="11">
    <source>
        <dbReference type="Pfam" id="PF14703"/>
    </source>
</evidence>
<accession>A0AAD5BDF0</accession>
<evidence type="ECO:0000313" key="13">
    <source>
        <dbReference type="Proteomes" id="UP001204833"/>
    </source>
</evidence>
<evidence type="ECO:0000256" key="1">
    <source>
        <dbReference type="ARBA" id="ARBA00004141"/>
    </source>
</evidence>
<evidence type="ECO:0000256" key="3">
    <source>
        <dbReference type="ARBA" id="ARBA00022448"/>
    </source>
</evidence>
<dbReference type="PANTHER" id="PTHR13018:SF26">
    <property type="entry name" value="DOMAIN PROTEIN, PUTATIVE (AFU_ORTHOLOGUE AFUA_5G10920)-RELATED"/>
    <property type="match status" value="1"/>
</dbReference>
<dbReference type="Pfam" id="PF02714">
    <property type="entry name" value="RSN1_7TM"/>
    <property type="match status" value="1"/>
</dbReference>
<dbReference type="PANTHER" id="PTHR13018">
    <property type="entry name" value="PROBABLE MEMBRANE PROTEIN DUF221-RELATED"/>
    <property type="match status" value="1"/>
</dbReference>
<dbReference type="RefSeq" id="XP_051607829.1">
    <property type="nucleotide sequence ID" value="XM_051753057.1"/>
</dbReference>
<protein>
    <recommendedName>
        <fullName evidence="14">DUF221-domain-containing protein</fullName>
    </recommendedName>
</protein>
<evidence type="ECO:0000259" key="10">
    <source>
        <dbReference type="Pfam" id="PF13967"/>
    </source>
</evidence>
<evidence type="ECO:0000256" key="4">
    <source>
        <dbReference type="ARBA" id="ARBA00022692"/>
    </source>
</evidence>
<feature type="transmembrane region" description="Helical" evidence="7">
    <location>
        <begin position="420"/>
        <end position="444"/>
    </location>
</feature>
<feature type="transmembrane region" description="Helical" evidence="7">
    <location>
        <begin position="513"/>
        <end position="542"/>
    </location>
</feature>
<feature type="domain" description="CSC1/OSCA1-like N-terminal transmembrane" evidence="10">
    <location>
        <begin position="13"/>
        <end position="160"/>
    </location>
</feature>
<dbReference type="Pfam" id="PF12621">
    <property type="entry name" value="PHM7_ext"/>
    <property type="match status" value="1"/>
</dbReference>
<feature type="transmembrane region" description="Helical" evidence="7">
    <location>
        <begin position="465"/>
        <end position="493"/>
    </location>
</feature>
<comment type="caution">
    <text evidence="12">The sequence shown here is derived from an EMBL/GenBank/DDBJ whole genome shotgun (WGS) entry which is preliminary data.</text>
</comment>
<keyword evidence="6 7" id="KW-0472">Membrane</keyword>
<dbReference type="InterPro" id="IPR022257">
    <property type="entry name" value="PHM7_ext"/>
</dbReference>
<evidence type="ECO:0008006" key="14">
    <source>
        <dbReference type="Google" id="ProtNLM"/>
    </source>
</evidence>
<feature type="domain" description="CSC1/OSCA1-like cytosolic" evidence="11">
    <location>
        <begin position="183"/>
        <end position="361"/>
    </location>
</feature>